<feature type="domain" description="Replication factor A C-terminal" evidence="2">
    <location>
        <begin position="112"/>
        <end position="230"/>
    </location>
</feature>
<comment type="caution">
    <text evidence="3">The sequence shown here is derived from an EMBL/GenBank/DDBJ whole genome shotgun (WGS) entry which is preliminary data.</text>
</comment>
<evidence type="ECO:0000259" key="2">
    <source>
        <dbReference type="Pfam" id="PF08646"/>
    </source>
</evidence>
<feature type="region of interest" description="Disordered" evidence="1">
    <location>
        <begin position="270"/>
        <end position="328"/>
    </location>
</feature>
<dbReference type="PANTHER" id="PTHR47165">
    <property type="entry name" value="OS03G0429900 PROTEIN"/>
    <property type="match status" value="1"/>
</dbReference>
<dbReference type="SUPFAM" id="SSF50249">
    <property type="entry name" value="Nucleic acid-binding proteins"/>
    <property type="match status" value="1"/>
</dbReference>
<dbReference type="Gene3D" id="2.40.50.140">
    <property type="entry name" value="Nucleic acid-binding proteins"/>
    <property type="match status" value="1"/>
</dbReference>
<evidence type="ECO:0000313" key="3">
    <source>
        <dbReference type="EMBL" id="MED6140291.1"/>
    </source>
</evidence>
<proteinExistence type="predicted"/>
<dbReference type="InterPro" id="IPR012340">
    <property type="entry name" value="NA-bd_OB-fold"/>
</dbReference>
<name>A0ABU6SW76_9FABA</name>
<evidence type="ECO:0000313" key="4">
    <source>
        <dbReference type="Proteomes" id="UP001341840"/>
    </source>
</evidence>
<dbReference type="InterPro" id="IPR013955">
    <property type="entry name" value="Rep_factor-A_C"/>
</dbReference>
<keyword evidence="4" id="KW-1185">Reference proteome</keyword>
<dbReference type="Proteomes" id="UP001341840">
    <property type="component" value="Unassembled WGS sequence"/>
</dbReference>
<reference evidence="3 4" key="1">
    <citation type="journal article" date="2023" name="Plants (Basel)">
        <title>Bridging the Gap: Combining Genomics and Transcriptomics Approaches to Understand Stylosanthes scabra, an Orphan Legume from the Brazilian Caatinga.</title>
        <authorList>
            <person name="Ferreira-Neto J.R.C."/>
            <person name="da Silva M.D."/>
            <person name="Binneck E."/>
            <person name="de Melo N.F."/>
            <person name="da Silva R.H."/>
            <person name="de Melo A.L.T.M."/>
            <person name="Pandolfi V."/>
            <person name="Bustamante F.O."/>
            <person name="Brasileiro-Vidal A.C."/>
            <person name="Benko-Iseppon A.M."/>
        </authorList>
    </citation>
    <scope>NUCLEOTIDE SEQUENCE [LARGE SCALE GENOMIC DNA]</scope>
    <source>
        <tissue evidence="3">Leaves</tissue>
    </source>
</reference>
<organism evidence="3 4">
    <name type="scientific">Stylosanthes scabra</name>
    <dbReference type="NCBI Taxonomy" id="79078"/>
    <lineage>
        <taxon>Eukaryota</taxon>
        <taxon>Viridiplantae</taxon>
        <taxon>Streptophyta</taxon>
        <taxon>Embryophyta</taxon>
        <taxon>Tracheophyta</taxon>
        <taxon>Spermatophyta</taxon>
        <taxon>Magnoliopsida</taxon>
        <taxon>eudicotyledons</taxon>
        <taxon>Gunneridae</taxon>
        <taxon>Pentapetalae</taxon>
        <taxon>rosids</taxon>
        <taxon>fabids</taxon>
        <taxon>Fabales</taxon>
        <taxon>Fabaceae</taxon>
        <taxon>Papilionoideae</taxon>
        <taxon>50 kb inversion clade</taxon>
        <taxon>dalbergioids sensu lato</taxon>
        <taxon>Dalbergieae</taxon>
        <taxon>Pterocarpus clade</taxon>
        <taxon>Stylosanthes</taxon>
    </lineage>
</organism>
<evidence type="ECO:0000256" key="1">
    <source>
        <dbReference type="SAM" id="MobiDB-lite"/>
    </source>
</evidence>
<feature type="compositionally biased region" description="Basic and acidic residues" evidence="1">
    <location>
        <begin position="308"/>
        <end position="318"/>
    </location>
</feature>
<dbReference type="PANTHER" id="PTHR47165:SF4">
    <property type="entry name" value="OS03G0429900 PROTEIN"/>
    <property type="match status" value="1"/>
</dbReference>
<protein>
    <recommendedName>
        <fullName evidence="2">Replication factor A C-terminal domain-containing protein</fullName>
    </recommendedName>
</protein>
<accession>A0ABU6SW76</accession>
<dbReference type="EMBL" id="JASCZI010062267">
    <property type="protein sequence ID" value="MED6140291.1"/>
    <property type="molecule type" value="Genomic_DNA"/>
</dbReference>
<sequence>MLTSKGVRVKRMVVVLEDLGERTSIQSNFDVSGMHINPYLKVVEEFRHILMAGETSTGVCITQVQGQSGTSGGQELKKGNTYVSSIEELFKEAEESETWIFGKIVAVCSGKHDWHYESCIKCPKKAELKEGSNTYWCKKFLIEYANPKDRFKVEVVAFDGTGCITLLLWDRECKYLCEIEAKDLLKKEVNDSEEHPSYLDKMLDKKVLFKVNVKSNNIHEADHMYAVMKICDDDDLINKHQPIDFETNSSAAPHDAGASNSVDVFGPLVNLESDVDTPPTTGYGEDSVTSLKEKTLAKRPTSSQKSCSHSDEKRDKGKLSTNRFSKKALTKGAKRARVIFDDTSD</sequence>
<gene>
    <name evidence="3" type="ORF">PIB30_091759</name>
</gene>
<dbReference type="Pfam" id="PF08646">
    <property type="entry name" value="Rep_fac-A_C"/>
    <property type="match status" value="1"/>
</dbReference>